<dbReference type="Proteomes" id="UP000291116">
    <property type="component" value="Unassembled WGS sequence"/>
</dbReference>
<proteinExistence type="predicted"/>
<evidence type="ECO:0008006" key="5">
    <source>
        <dbReference type="Google" id="ProtNLM"/>
    </source>
</evidence>
<reference evidence="3 4" key="1">
    <citation type="submission" date="2019-01" db="EMBL/GenBank/DDBJ databases">
        <authorList>
            <person name="Ferrante I. M."/>
        </authorList>
    </citation>
    <scope>NUCLEOTIDE SEQUENCE [LARGE SCALE GENOMIC DNA]</scope>
    <source>
        <strain evidence="3 4">B856</strain>
    </source>
</reference>
<keyword evidence="2" id="KW-0732">Signal</keyword>
<organism evidence="3 4">
    <name type="scientific">Pseudo-nitzschia multistriata</name>
    <dbReference type="NCBI Taxonomy" id="183589"/>
    <lineage>
        <taxon>Eukaryota</taxon>
        <taxon>Sar</taxon>
        <taxon>Stramenopiles</taxon>
        <taxon>Ochrophyta</taxon>
        <taxon>Bacillariophyta</taxon>
        <taxon>Bacillariophyceae</taxon>
        <taxon>Bacillariophycidae</taxon>
        <taxon>Bacillariales</taxon>
        <taxon>Bacillariaceae</taxon>
        <taxon>Pseudo-nitzschia</taxon>
    </lineage>
</organism>
<evidence type="ECO:0000256" key="1">
    <source>
        <dbReference type="SAM" id="MobiDB-lite"/>
    </source>
</evidence>
<evidence type="ECO:0000256" key="2">
    <source>
        <dbReference type="SAM" id="SignalP"/>
    </source>
</evidence>
<accession>A0A448Z9X4</accession>
<dbReference type="AlphaFoldDB" id="A0A448Z9X4"/>
<dbReference type="InterPro" id="IPR021883">
    <property type="entry name" value="LPA1-like"/>
</dbReference>
<evidence type="ECO:0000313" key="4">
    <source>
        <dbReference type="Proteomes" id="UP000291116"/>
    </source>
</evidence>
<feature type="chain" id="PRO_5019411218" description="UspA domain-containing protein" evidence="2">
    <location>
        <begin position="21"/>
        <end position="352"/>
    </location>
</feature>
<dbReference type="PANTHER" id="PTHR35498">
    <property type="entry name" value="PROTEIN LOW PSII ACCUMULATION 1, CHLOROPLASTIC"/>
    <property type="match status" value="1"/>
</dbReference>
<dbReference type="EMBL" id="CAACVS010000191">
    <property type="protein sequence ID" value="VEU38855.1"/>
    <property type="molecule type" value="Genomic_DNA"/>
</dbReference>
<feature type="signal peptide" evidence="2">
    <location>
        <begin position="1"/>
        <end position="20"/>
    </location>
</feature>
<protein>
    <recommendedName>
        <fullName evidence="5">UspA domain-containing protein</fullName>
    </recommendedName>
</protein>
<dbReference type="OrthoDB" id="5130at2759"/>
<evidence type="ECO:0000313" key="3">
    <source>
        <dbReference type="EMBL" id="VEU38855.1"/>
    </source>
</evidence>
<dbReference type="Pfam" id="PF11998">
    <property type="entry name" value="DUF3493"/>
    <property type="match status" value="1"/>
</dbReference>
<feature type="compositionally biased region" description="Polar residues" evidence="1">
    <location>
        <begin position="48"/>
        <end position="59"/>
    </location>
</feature>
<name>A0A448Z9X4_9STRA</name>
<sequence>MKKQLLFSVGVLSAIGGASAFVPAQTAPNAIGSRKSSSHGRDGLVSVSDANSPQSLSSRTALLSDKKKGGLDESMRNKLVTESIAPWRTLRLFLYGSFGSGAFVGGLLNGSEAIANSNSPDFNLQVELVNLGIDFGVVVLMAFLAKYDLGKQEELQTKVDEKISRKKEMKAVSKAMKGREATLQSLPLEITVGADGSTQTARVADLQKGAKQHMIIVAGPRKVCKDALIGANLLKMDFALSNVLVVPYETDADDSAARPSGGFGDRPSYETQPYIAKANGEDWEDYIQQEISDAVEQSGENVKTEGIAIVVANNGNIIRRGVGTVPWRLMVEQLEETVNPTTEEKGLFGFLE</sequence>
<gene>
    <name evidence="3" type="ORF">PSNMU_V1.4_AUG-EV-PASAV3_0056870</name>
</gene>
<dbReference type="PANTHER" id="PTHR35498:SF1">
    <property type="entry name" value="LOW PSII ACCUMULATION-LIKE PROTEIN"/>
    <property type="match status" value="1"/>
</dbReference>
<feature type="region of interest" description="Disordered" evidence="1">
    <location>
        <begin position="29"/>
        <end position="59"/>
    </location>
</feature>
<keyword evidence="4" id="KW-1185">Reference proteome</keyword>